<dbReference type="Proteomes" id="UP000215896">
    <property type="component" value="Unassembled WGS sequence"/>
</dbReference>
<evidence type="ECO:0000313" key="1">
    <source>
        <dbReference type="EMBL" id="OYO08783.1"/>
    </source>
</evidence>
<reference evidence="1 2" key="1">
    <citation type="submission" date="2017-07" db="EMBL/GenBank/DDBJ databases">
        <title>Draft whole genome sequences of clinical Proprionibacteriaceae strains.</title>
        <authorList>
            <person name="Bernier A.-M."/>
            <person name="Bernard K."/>
            <person name="Domingo M.-C."/>
        </authorList>
    </citation>
    <scope>NUCLEOTIDE SEQUENCE [LARGE SCALE GENOMIC DNA]</scope>
    <source>
        <strain evidence="1 2">NML 030167</strain>
    </source>
</reference>
<protein>
    <submittedName>
        <fullName evidence="1">Uncharacterized protein</fullName>
    </submittedName>
</protein>
<name>A0A255G3K7_9ACTN</name>
<evidence type="ECO:0000313" key="2">
    <source>
        <dbReference type="Proteomes" id="UP000215896"/>
    </source>
</evidence>
<sequence length="196" mass="21392">MTGAPDAFAAIELTQLPDILDCTTDDSKPILFTKTAIEGSDADLLACNRGIVNRVIDYVDRPEEISQDALRSMYVDLYARAVAELGWSAYRDRVPREVQVLALQGLALMDAPEHLELAKRAVAGELDDAEFARLFTRAEATQPLAHANAEFLRGLSTKQIISERNFDVAFSLALGRERGSGTGLLKWTGDLADLPG</sequence>
<dbReference type="OrthoDB" id="3720724at2"/>
<gene>
    <name evidence="1" type="ORF">CGZ94_19975</name>
</gene>
<dbReference type="RefSeq" id="WP_094406999.1">
    <property type="nucleotide sequence ID" value="NZ_NMVO01000018.1"/>
</dbReference>
<comment type="caution">
    <text evidence="1">The sequence shown here is derived from an EMBL/GenBank/DDBJ whole genome shotgun (WGS) entry which is preliminary data.</text>
</comment>
<keyword evidence="2" id="KW-1185">Reference proteome</keyword>
<dbReference type="AlphaFoldDB" id="A0A255G3K7"/>
<organism evidence="1 2">
    <name type="scientific">Enemella evansiae</name>
    <dbReference type="NCBI Taxonomy" id="2016499"/>
    <lineage>
        <taxon>Bacteria</taxon>
        <taxon>Bacillati</taxon>
        <taxon>Actinomycetota</taxon>
        <taxon>Actinomycetes</taxon>
        <taxon>Propionibacteriales</taxon>
        <taxon>Propionibacteriaceae</taxon>
        <taxon>Enemella</taxon>
    </lineage>
</organism>
<dbReference type="EMBL" id="NMVO01000018">
    <property type="protein sequence ID" value="OYO08783.1"/>
    <property type="molecule type" value="Genomic_DNA"/>
</dbReference>
<proteinExistence type="predicted"/>
<accession>A0A255G3K7</accession>